<proteinExistence type="predicted"/>
<name>A0AA88IPQ5_ARTSF</name>
<dbReference type="Proteomes" id="UP001187531">
    <property type="component" value="Unassembled WGS sequence"/>
</dbReference>
<organism evidence="1 2">
    <name type="scientific">Artemia franciscana</name>
    <name type="common">Brine shrimp</name>
    <name type="synonym">Artemia sanfranciscana</name>
    <dbReference type="NCBI Taxonomy" id="6661"/>
    <lineage>
        <taxon>Eukaryota</taxon>
        <taxon>Metazoa</taxon>
        <taxon>Ecdysozoa</taxon>
        <taxon>Arthropoda</taxon>
        <taxon>Crustacea</taxon>
        <taxon>Branchiopoda</taxon>
        <taxon>Anostraca</taxon>
        <taxon>Artemiidae</taxon>
        <taxon>Artemia</taxon>
    </lineage>
</organism>
<keyword evidence="2" id="KW-1185">Reference proteome</keyword>
<evidence type="ECO:0000313" key="2">
    <source>
        <dbReference type="Proteomes" id="UP001187531"/>
    </source>
</evidence>
<gene>
    <name evidence="1" type="ORF">QYM36_008320</name>
</gene>
<dbReference type="AlphaFoldDB" id="A0AA88IPQ5"/>
<sequence length="118" mass="13896">MERRTDATGDILERPTNTHPLTLILSTQTSKVTCRQNRHLHHHQPPGWEHRIAHLQAQFHAQCHLCLQLHLQRDLPLRQMIPEPQCLLCNPQSDPTYQLEPDLTYHVFWQKCQATKEV</sequence>
<protein>
    <submittedName>
        <fullName evidence="1">Uncharacterized protein</fullName>
    </submittedName>
</protein>
<reference evidence="1" key="1">
    <citation type="submission" date="2023-07" db="EMBL/GenBank/DDBJ databases">
        <title>Chromosome-level genome assembly of Artemia franciscana.</title>
        <authorList>
            <person name="Jo E."/>
        </authorList>
    </citation>
    <scope>NUCLEOTIDE SEQUENCE</scope>
    <source>
        <tissue evidence="1">Whole body</tissue>
    </source>
</reference>
<accession>A0AA88IPQ5</accession>
<dbReference type="EMBL" id="JAVRJZ010000001">
    <property type="protein sequence ID" value="KAK2727786.1"/>
    <property type="molecule type" value="Genomic_DNA"/>
</dbReference>
<comment type="caution">
    <text evidence="1">The sequence shown here is derived from an EMBL/GenBank/DDBJ whole genome shotgun (WGS) entry which is preliminary data.</text>
</comment>
<evidence type="ECO:0000313" key="1">
    <source>
        <dbReference type="EMBL" id="KAK2727786.1"/>
    </source>
</evidence>